<organism evidence="2 3">
    <name type="scientific">Geotrichum candidum</name>
    <name type="common">Oospora lactis</name>
    <name type="synonym">Dipodascus geotrichum</name>
    <dbReference type="NCBI Taxonomy" id="1173061"/>
    <lineage>
        <taxon>Eukaryota</taxon>
        <taxon>Fungi</taxon>
        <taxon>Dikarya</taxon>
        <taxon>Ascomycota</taxon>
        <taxon>Saccharomycotina</taxon>
        <taxon>Dipodascomycetes</taxon>
        <taxon>Dipodascales</taxon>
        <taxon>Dipodascaceae</taxon>
        <taxon>Geotrichum</taxon>
    </lineage>
</organism>
<comment type="caution">
    <text evidence="2">The sequence shown here is derived from an EMBL/GenBank/DDBJ whole genome shotgun (WGS) entry which is preliminary data.</text>
</comment>
<keyword evidence="3" id="KW-1185">Reference proteome</keyword>
<evidence type="ECO:0000256" key="1">
    <source>
        <dbReference type="SAM" id="MobiDB-lite"/>
    </source>
</evidence>
<feature type="region of interest" description="Disordered" evidence="1">
    <location>
        <begin position="1"/>
        <end position="29"/>
    </location>
</feature>
<dbReference type="AlphaFoldDB" id="A0A0J9X3S5"/>
<feature type="compositionally biased region" description="Polar residues" evidence="1">
    <location>
        <begin position="1"/>
        <end position="24"/>
    </location>
</feature>
<gene>
    <name evidence="2" type="ORF">BN980_GECA02s01759g</name>
</gene>
<evidence type="ECO:0000313" key="2">
    <source>
        <dbReference type="EMBL" id="CDO51841.1"/>
    </source>
</evidence>
<name>A0A0J9X3S5_GEOCN</name>
<sequence length="151" mass="17275">MDHNVPSASRDSANESSQNATTKSRGAGHLEDIDKLKDRYLTARTERPIRQTSMGYPYFLMTGKLVSFPFSRGSNKQYEKTLTLQMGSFQPTTSPREDWVTFVNNVWKHLAPFRSQGIASVQYELTLKPHFAEQVLVRIHGDMVQVYIEFS</sequence>
<dbReference type="EMBL" id="CCBN010000002">
    <property type="protein sequence ID" value="CDO51841.1"/>
    <property type="molecule type" value="Genomic_DNA"/>
</dbReference>
<proteinExistence type="predicted"/>
<protein>
    <submittedName>
        <fullName evidence="2">Uncharacterized protein</fullName>
    </submittedName>
</protein>
<accession>A0A0J9X3S5</accession>
<reference evidence="2" key="1">
    <citation type="submission" date="2014-03" db="EMBL/GenBank/DDBJ databases">
        <authorList>
            <person name="Casaregola S."/>
        </authorList>
    </citation>
    <scope>NUCLEOTIDE SEQUENCE [LARGE SCALE GENOMIC DNA]</scope>
    <source>
        <strain evidence="2">CLIB 918</strain>
    </source>
</reference>
<evidence type="ECO:0000313" key="3">
    <source>
        <dbReference type="Proteomes" id="UP000242525"/>
    </source>
</evidence>
<dbReference type="Proteomes" id="UP000242525">
    <property type="component" value="Unassembled WGS sequence"/>
</dbReference>